<name>A0ABT9XF10_9BACL</name>
<proteinExistence type="predicted"/>
<dbReference type="EMBL" id="JAUSTP010000002">
    <property type="protein sequence ID" value="MDQ0188888.1"/>
    <property type="molecule type" value="Genomic_DNA"/>
</dbReference>
<reference evidence="1 2" key="1">
    <citation type="submission" date="2023-07" db="EMBL/GenBank/DDBJ databases">
        <title>Genomic Encyclopedia of Type Strains, Phase IV (KMG-IV): sequencing the most valuable type-strain genomes for metagenomic binning, comparative biology and taxonomic classification.</title>
        <authorList>
            <person name="Goeker M."/>
        </authorList>
    </citation>
    <scope>NUCLEOTIDE SEQUENCE [LARGE SCALE GENOMIC DNA]</scope>
    <source>
        <strain evidence="1 2">DSM 4006</strain>
    </source>
</reference>
<organism evidence="1 2">
    <name type="scientific">Alicyclobacillus cycloheptanicus</name>
    <dbReference type="NCBI Taxonomy" id="1457"/>
    <lineage>
        <taxon>Bacteria</taxon>
        <taxon>Bacillati</taxon>
        <taxon>Bacillota</taxon>
        <taxon>Bacilli</taxon>
        <taxon>Bacillales</taxon>
        <taxon>Alicyclobacillaceae</taxon>
        <taxon>Alicyclobacillus</taxon>
    </lineage>
</organism>
<accession>A0ABT9XF10</accession>
<feature type="non-terminal residue" evidence="1">
    <location>
        <position position="51"/>
    </location>
</feature>
<dbReference type="Proteomes" id="UP001232973">
    <property type="component" value="Unassembled WGS sequence"/>
</dbReference>
<evidence type="ECO:0000313" key="2">
    <source>
        <dbReference type="Proteomes" id="UP001232973"/>
    </source>
</evidence>
<sequence>MVAQLVKEGFRVPVIAKALELNRTYCYSLLKPPVPKPKRPSVDKDALVKQW</sequence>
<evidence type="ECO:0000313" key="1">
    <source>
        <dbReference type="EMBL" id="MDQ0188888.1"/>
    </source>
</evidence>
<evidence type="ECO:0008006" key="3">
    <source>
        <dbReference type="Google" id="ProtNLM"/>
    </source>
</evidence>
<gene>
    <name evidence="1" type="ORF">J2S03_000700</name>
</gene>
<keyword evidence="2" id="KW-1185">Reference proteome</keyword>
<comment type="caution">
    <text evidence="1">The sequence shown here is derived from an EMBL/GenBank/DDBJ whole genome shotgun (WGS) entry which is preliminary data.</text>
</comment>
<protein>
    <recommendedName>
        <fullName evidence="3">Transposase</fullName>
    </recommendedName>
</protein>